<dbReference type="Proteomes" id="UP000515158">
    <property type="component" value="Unplaced"/>
</dbReference>
<keyword evidence="4 7" id="KW-0472">Membrane</keyword>
<name>A0A6P8YP67_THRPL</name>
<feature type="domain" description="Ig-like" evidence="9">
    <location>
        <begin position="465"/>
        <end position="563"/>
    </location>
</feature>
<feature type="signal peptide" evidence="8">
    <location>
        <begin position="1"/>
        <end position="19"/>
    </location>
</feature>
<evidence type="ECO:0000313" key="11">
    <source>
        <dbReference type="RefSeq" id="XP_034238671.1"/>
    </source>
</evidence>
<dbReference type="InterPro" id="IPR007110">
    <property type="entry name" value="Ig-like_dom"/>
</dbReference>
<keyword evidence="5" id="KW-1015">Disulfide bond</keyword>
<dbReference type="SMART" id="SM00409">
    <property type="entry name" value="IG"/>
    <property type="match status" value="4"/>
</dbReference>
<dbReference type="Gene3D" id="2.60.40.10">
    <property type="entry name" value="Immunoglobulins"/>
    <property type="match status" value="5"/>
</dbReference>
<dbReference type="AlphaFoldDB" id="A0A6P8YP67"/>
<evidence type="ECO:0000256" key="4">
    <source>
        <dbReference type="ARBA" id="ARBA00023136"/>
    </source>
</evidence>
<dbReference type="GO" id="GO:0016020">
    <property type="term" value="C:membrane"/>
    <property type="evidence" value="ECO:0007669"/>
    <property type="project" value="UniProtKB-SubCell"/>
</dbReference>
<sequence>MAPLWRLAWLLLLAHPLHCSSVHRNRPENDDLMMLDLDKPIPVLQVQALLGKKASMPCDVTPSEPEDFVHMVLWFRESEGVPEGEPLYSFDGRGRPVGQELVYSATEAFGTRAFFRTATTPAELVVDNLSVSDEGLYRCRVDFRNSPTRNVKVNLTVIVPPSKPVIFDSESKDPTKLVAPYNEGDSVILLCEVKGGRPRPRVVWFMENMVLDESVETREDGVTINRLTLPNVGRTHLHSRLICQASNTNLAMPLAKAVVLDVNLKPTSVTITTRERHLEAGKTYEIECKSQGSRPSAVMSWWKGPHPLRHQDKVPNSQSEADGVALSVLKFSPTIDDDGKYLTCRAENTAIPGSVIEDKLLLNVEYQPLVSIKMGTTLKADEIKEGDDVYFECEVRANPKVYRLVWYHDGTEIAHNQTAGVVLSDRSLVLRRINRAAAGSYTCLAANSMGKSGSNVVKLSVMYAPRCREDRDQLLGAVKNERIALHCDLDANPEQVSVHWTFNHSGTLQDVASRVSQGPAGAQGAHSSGALLYYTPTLDQDYGTLACYGTNSVGRQTRPCVFQIAAAVKPFSPANCTLANMTGAGYLRIECVEGFDGGLPQWFLLQMVELPGMQVRHNLTLAKGPPVFELTWVPAPGVMYQARVFAVNTKGSSDPVIIEDALLSGISPVTGPVVSSGLSPVLMVLVAISCSLLLIGLSAVLALYVCRRTPPADLKHQMQASGRGGQGQGHGHQSGANGGAEGRMVLIVRSPSGANGPVITSGAVVSPEDADPDIIPSKHERRPLRGFMKMHRTPPQRRRRNRADDGVDDVEDDDKEAEEPLTNHRGSTPVLHSTPPMMAVSGHATLPHPPKDSGHNIYIPTANSFSHSNNSIAHKGVTACSPLNPVHAMERLMMNGSTKATLAHHEPITTSNRIQESCI</sequence>
<dbReference type="GeneID" id="117643720"/>
<dbReference type="PANTHER" id="PTHR23278">
    <property type="entry name" value="SIDESTEP PROTEIN"/>
    <property type="match status" value="1"/>
</dbReference>
<dbReference type="InterPro" id="IPR036179">
    <property type="entry name" value="Ig-like_dom_sf"/>
</dbReference>
<feature type="domain" description="Ig-like" evidence="9">
    <location>
        <begin position="266"/>
        <end position="361"/>
    </location>
</feature>
<dbReference type="PANTHER" id="PTHR23278:SF28">
    <property type="entry name" value="SIDESTEP IV, ISOFORM C"/>
    <property type="match status" value="1"/>
</dbReference>
<feature type="transmembrane region" description="Helical" evidence="7">
    <location>
        <begin position="681"/>
        <end position="706"/>
    </location>
</feature>
<keyword evidence="8" id="KW-0732">Signal</keyword>
<evidence type="ECO:0000256" key="8">
    <source>
        <dbReference type="SAM" id="SignalP"/>
    </source>
</evidence>
<dbReference type="FunCoup" id="A0A6P8YP67">
    <property type="interactions" value="1"/>
</dbReference>
<keyword evidence="3 7" id="KW-1133">Transmembrane helix</keyword>
<proteinExistence type="predicted"/>
<keyword evidence="2 7" id="KW-0812">Transmembrane</keyword>
<reference evidence="11" key="1">
    <citation type="submission" date="2025-08" db="UniProtKB">
        <authorList>
            <consortium name="RefSeq"/>
        </authorList>
    </citation>
    <scope>IDENTIFICATION</scope>
    <source>
        <tissue evidence="11">Total insect</tissue>
    </source>
</reference>
<feature type="region of interest" description="Disordered" evidence="6">
    <location>
        <begin position="758"/>
        <end position="831"/>
    </location>
</feature>
<evidence type="ECO:0000256" key="1">
    <source>
        <dbReference type="ARBA" id="ARBA00004167"/>
    </source>
</evidence>
<evidence type="ECO:0000259" key="9">
    <source>
        <dbReference type="PROSITE" id="PS50835"/>
    </source>
</evidence>
<evidence type="ECO:0000256" key="7">
    <source>
        <dbReference type="SAM" id="Phobius"/>
    </source>
</evidence>
<feature type="compositionally biased region" description="Acidic residues" evidence="6">
    <location>
        <begin position="806"/>
        <end position="819"/>
    </location>
</feature>
<evidence type="ECO:0000313" key="10">
    <source>
        <dbReference type="Proteomes" id="UP000515158"/>
    </source>
</evidence>
<evidence type="ECO:0000256" key="2">
    <source>
        <dbReference type="ARBA" id="ARBA00022692"/>
    </source>
</evidence>
<dbReference type="Pfam" id="PF00047">
    <property type="entry name" value="ig"/>
    <property type="match status" value="1"/>
</dbReference>
<dbReference type="SUPFAM" id="SSF48726">
    <property type="entry name" value="Immunoglobulin"/>
    <property type="match status" value="5"/>
</dbReference>
<dbReference type="PROSITE" id="PS50835">
    <property type="entry name" value="IG_LIKE"/>
    <property type="match status" value="5"/>
</dbReference>
<evidence type="ECO:0000256" key="5">
    <source>
        <dbReference type="ARBA" id="ARBA00023157"/>
    </source>
</evidence>
<feature type="compositionally biased region" description="Gly residues" evidence="6">
    <location>
        <begin position="722"/>
        <end position="739"/>
    </location>
</feature>
<dbReference type="KEGG" id="tpal:117643720"/>
<feature type="domain" description="Ig-like" evidence="9">
    <location>
        <begin position="174"/>
        <end position="259"/>
    </location>
</feature>
<dbReference type="InterPro" id="IPR013151">
    <property type="entry name" value="Immunoglobulin_dom"/>
</dbReference>
<dbReference type="SMART" id="SM00408">
    <property type="entry name" value="IGc2"/>
    <property type="match status" value="5"/>
</dbReference>
<dbReference type="InterPro" id="IPR003598">
    <property type="entry name" value="Ig_sub2"/>
</dbReference>
<evidence type="ECO:0000256" key="6">
    <source>
        <dbReference type="SAM" id="MobiDB-lite"/>
    </source>
</evidence>
<accession>A0A6P8YP67</accession>
<dbReference type="InterPro" id="IPR013106">
    <property type="entry name" value="Ig_V-set"/>
</dbReference>
<protein>
    <submittedName>
        <fullName evidence="11">Nephrin-like isoform X1</fullName>
    </submittedName>
</protein>
<feature type="region of interest" description="Disordered" evidence="6">
    <location>
        <begin position="715"/>
        <end position="739"/>
    </location>
</feature>
<dbReference type="Pfam" id="PF07686">
    <property type="entry name" value="V-set"/>
    <property type="match status" value="1"/>
</dbReference>
<dbReference type="OrthoDB" id="5843397at2759"/>
<comment type="subcellular location">
    <subcellularLocation>
        <location evidence="1">Membrane</location>
        <topology evidence="1">Single-pass membrane protein</topology>
    </subcellularLocation>
</comment>
<dbReference type="InterPro" id="IPR013162">
    <property type="entry name" value="CD80_C2-set"/>
</dbReference>
<feature type="domain" description="Ig-like" evidence="9">
    <location>
        <begin position="368"/>
        <end position="460"/>
    </location>
</feature>
<evidence type="ECO:0000256" key="3">
    <source>
        <dbReference type="ARBA" id="ARBA00022989"/>
    </source>
</evidence>
<organism evidence="11">
    <name type="scientific">Thrips palmi</name>
    <name type="common">Melon thrips</name>
    <dbReference type="NCBI Taxonomy" id="161013"/>
    <lineage>
        <taxon>Eukaryota</taxon>
        <taxon>Metazoa</taxon>
        <taxon>Ecdysozoa</taxon>
        <taxon>Arthropoda</taxon>
        <taxon>Hexapoda</taxon>
        <taxon>Insecta</taxon>
        <taxon>Pterygota</taxon>
        <taxon>Neoptera</taxon>
        <taxon>Paraneoptera</taxon>
        <taxon>Thysanoptera</taxon>
        <taxon>Terebrantia</taxon>
        <taxon>Thripoidea</taxon>
        <taxon>Thripidae</taxon>
        <taxon>Thrips</taxon>
    </lineage>
</organism>
<dbReference type="Pfam" id="PF08205">
    <property type="entry name" value="C2-set_2"/>
    <property type="match status" value="1"/>
</dbReference>
<dbReference type="InterPro" id="IPR013783">
    <property type="entry name" value="Ig-like_fold"/>
</dbReference>
<dbReference type="InterPro" id="IPR003599">
    <property type="entry name" value="Ig_sub"/>
</dbReference>
<keyword evidence="10" id="KW-1185">Reference proteome</keyword>
<feature type="domain" description="Ig-like" evidence="9">
    <location>
        <begin position="40"/>
        <end position="156"/>
    </location>
</feature>
<dbReference type="InParanoid" id="A0A6P8YP67"/>
<dbReference type="InterPro" id="IPR013098">
    <property type="entry name" value="Ig_I-set"/>
</dbReference>
<gene>
    <name evidence="11" type="primary">LOC117643720</name>
</gene>
<dbReference type="RefSeq" id="XP_034238671.1">
    <property type="nucleotide sequence ID" value="XM_034382780.1"/>
</dbReference>
<feature type="chain" id="PRO_5028100529" evidence="8">
    <location>
        <begin position="20"/>
        <end position="919"/>
    </location>
</feature>
<dbReference type="Pfam" id="PF07679">
    <property type="entry name" value="I-set"/>
    <property type="match status" value="1"/>
</dbReference>
<feature type="compositionally biased region" description="Basic residues" evidence="6">
    <location>
        <begin position="779"/>
        <end position="801"/>
    </location>
</feature>